<evidence type="ECO:0000313" key="7">
    <source>
        <dbReference type="Proteomes" id="UP000285060"/>
    </source>
</evidence>
<keyword evidence="7" id="KW-1185">Reference proteome</keyword>
<evidence type="ECO:0000256" key="5">
    <source>
        <dbReference type="SAM" id="SignalP"/>
    </source>
</evidence>
<feature type="signal peptide" evidence="5">
    <location>
        <begin position="1"/>
        <end position="21"/>
    </location>
</feature>
<dbReference type="VEuPathDB" id="FungiDB:H310_04137"/>
<dbReference type="PANTHER" id="PTHR31361">
    <property type="entry name" value="BETA-GLUCAN SYNTHESIS-ASSOCIATED PROTEIN KRE6-RELATED"/>
    <property type="match status" value="1"/>
</dbReference>
<dbReference type="InterPro" id="IPR013320">
    <property type="entry name" value="ConA-like_dom_sf"/>
</dbReference>
<evidence type="ECO:0000256" key="2">
    <source>
        <dbReference type="ARBA" id="ARBA00023136"/>
    </source>
</evidence>
<accession>A0A3R6Y328</accession>
<dbReference type="SUPFAM" id="SSF49899">
    <property type="entry name" value="Concanavalin A-like lectins/glucanases"/>
    <property type="match status" value="1"/>
</dbReference>
<dbReference type="GO" id="GO:0006078">
    <property type="term" value="P:(1-&gt;6)-beta-D-glucan biosynthetic process"/>
    <property type="evidence" value="ECO:0007669"/>
    <property type="project" value="TreeGrafter"/>
</dbReference>
<organism evidence="6 7">
    <name type="scientific">Aphanomyces invadans</name>
    <dbReference type="NCBI Taxonomy" id="157072"/>
    <lineage>
        <taxon>Eukaryota</taxon>
        <taxon>Sar</taxon>
        <taxon>Stramenopiles</taxon>
        <taxon>Oomycota</taxon>
        <taxon>Saprolegniomycetes</taxon>
        <taxon>Saprolegniales</taxon>
        <taxon>Verrucalvaceae</taxon>
        <taxon>Aphanomyces</taxon>
    </lineage>
</organism>
<dbReference type="VEuPathDB" id="FungiDB:H310_04136"/>
<comment type="subcellular location">
    <subcellularLocation>
        <location evidence="1">Membrane</location>
    </subcellularLocation>
</comment>
<dbReference type="Pfam" id="PF03935">
    <property type="entry name" value="SKN1_KRE6_Sbg1"/>
    <property type="match status" value="3"/>
</dbReference>
<keyword evidence="2" id="KW-0472">Membrane</keyword>
<evidence type="ECO:0008006" key="8">
    <source>
        <dbReference type="Google" id="ProtNLM"/>
    </source>
</evidence>
<evidence type="ECO:0000256" key="3">
    <source>
        <dbReference type="ARBA" id="ARBA00023180"/>
    </source>
</evidence>
<dbReference type="AlphaFoldDB" id="A0A3R6Y328"/>
<dbReference type="GO" id="GO:0005789">
    <property type="term" value="C:endoplasmic reticulum membrane"/>
    <property type="evidence" value="ECO:0007669"/>
    <property type="project" value="TreeGrafter"/>
</dbReference>
<dbReference type="Gene3D" id="2.60.120.200">
    <property type="match status" value="2"/>
</dbReference>
<dbReference type="GO" id="GO:0015926">
    <property type="term" value="F:glucosidase activity"/>
    <property type="evidence" value="ECO:0007669"/>
    <property type="project" value="TreeGrafter"/>
</dbReference>
<proteinExistence type="predicted"/>
<feature type="chain" id="PRO_5018632385" description="GH16 domain-containing protein" evidence="5">
    <location>
        <begin position="22"/>
        <end position="808"/>
    </location>
</feature>
<evidence type="ECO:0000256" key="4">
    <source>
        <dbReference type="ARBA" id="ARBA00023316"/>
    </source>
</evidence>
<dbReference type="GO" id="GO:0005886">
    <property type="term" value="C:plasma membrane"/>
    <property type="evidence" value="ECO:0007669"/>
    <property type="project" value="TreeGrafter"/>
</dbReference>
<dbReference type="GO" id="GO:0071555">
    <property type="term" value="P:cell wall organization"/>
    <property type="evidence" value="ECO:0007669"/>
    <property type="project" value="UniProtKB-KW"/>
</dbReference>
<dbReference type="Proteomes" id="UP000285060">
    <property type="component" value="Unassembled WGS sequence"/>
</dbReference>
<reference evidence="6 7" key="1">
    <citation type="submission" date="2018-08" db="EMBL/GenBank/DDBJ databases">
        <title>Aphanomyces genome sequencing and annotation.</title>
        <authorList>
            <person name="Minardi D."/>
            <person name="Oidtmann B."/>
            <person name="Van Der Giezen M."/>
            <person name="Studholme D.J."/>
        </authorList>
    </citation>
    <scope>NUCLEOTIDE SEQUENCE [LARGE SCALE GENOMIC DNA]</scope>
    <source>
        <strain evidence="6 7">NJM0002</strain>
    </source>
</reference>
<dbReference type="EMBL" id="QUSY01001393">
    <property type="protein sequence ID" value="RHY25114.1"/>
    <property type="molecule type" value="Genomic_DNA"/>
</dbReference>
<sequence>MGRRGGAVLVVAWMTVRDSMGVDLGQPTFPTKSGVGTWVDVDTPAHALRKKSSRGDEWTLVMSDEFNRDGRSFVAGQDHLWTALNIPDGVNDAVGWYNSSNVFTLNGRLVIRVDEGPRNATYFNQWLETPAMETRTMHYTGGMVQSWNKFCIQGGLIEVSVKLPGAVDAKSWNPHVRKRLQATDPITDVRFYPTWPGVWLMGNLGRALFSGSTTRMWPWSYNECDATLAPHQAINACNATPGYGLNPYQGRGAPELDVLEGGGKGISTSLQVAPGMPEPYRTLSPITMAPYYDTWFCYYVKTCRTPGANIPDAPTCAYAHRPYKTWYQNLRYAANHRCPSKSFLMQSVDEVVGARGNITSNTFDKTQMSASEDVHADLGLMDEAGHRWGINSNGSMCFAFLNGYTGTFLCDPDSSNPKCASPRRPGVGPTNQMDPFAYQMDAISANWNINFEAYTRLNQYSVAGPDGYARWMLDDNPLFEVPAASLVNVPQGGPIRNPTKLMVEEPLYLIFNIAVAKSWGTTSAAVDRIVWMLFATLGAQPPNVNIGPCRGNATHPPKYSAAWNLSNNICNSFPMYMEIDFIRIYQDESRMSVGCDPPSHPTKEWIAGHMDQYTDDKNPDIPTGLEGSKSYSTPRYTVRTRSALHGLRAAGALYNCGTWALTPTLLDGVEAFHRRQLRLLLGIFYLHRILEADLYALGHTELLRGLVTRHRWHLFGHVLRASTDTPAQAAMTSYFAPSNEAKYAVSTKTALSVVLHRDLQFVGRSLLTTEALDVICTTAQDRGVWKCLTENTTTSLDHRSPQDPLTRI</sequence>
<keyword evidence="4" id="KW-0961">Cell wall biogenesis/degradation</keyword>
<dbReference type="PANTHER" id="PTHR31361:SF1">
    <property type="entry name" value="BETA-GLUCAN SYNTHESIS-ASSOCIATED PROTEIN KRE6-RELATED"/>
    <property type="match status" value="1"/>
</dbReference>
<evidence type="ECO:0000256" key="1">
    <source>
        <dbReference type="ARBA" id="ARBA00004370"/>
    </source>
</evidence>
<evidence type="ECO:0000313" key="6">
    <source>
        <dbReference type="EMBL" id="RHY25114.1"/>
    </source>
</evidence>
<gene>
    <name evidence="6" type="ORF">DYB32_008512</name>
</gene>
<keyword evidence="5" id="KW-0732">Signal</keyword>
<dbReference type="InterPro" id="IPR005629">
    <property type="entry name" value="Skn1/Kre6/Sbg1"/>
</dbReference>
<keyword evidence="3" id="KW-0325">Glycoprotein</keyword>
<name>A0A3R6Y328_9STRA</name>
<protein>
    <recommendedName>
        <fullName evidence="8">GH16 domain-containing protein</fullName>
    </recommendedName>
</protein>
<comment type="caution">
    <text evidence="6">The sequence shown here is derived from an EMBL/GenBank/DDBJ whole genome shotgun (WGS) entry which is preliminary data.</text>
</comment>